<accession>A0AA39GJB0</accession>
<dbReference type="SUPFAM" id="SSF75620">
    <property type="entry name" value="Release factor"/>
    <property type="match status" value="1"/>
</dbReference>
<dbReference type="PROSITE" id="PS00745">
    <property type="entry name" value="RF_PROK_I"/>
    <property type="match status" value="1"/>
</dbReference>
<feature type="domain" description="Prokaryotic-type class I peptide chain release factors" evidence="4">
    <location>
        <begin position="279"/>
        <end position="295"/>
    </location>
</feature>
<dbReference type="GO" id="GO:0032543">
    <property type="term" value="P:mitochondrial translation"/>
    <property type="evidence" value="ECO:0007669"/>
    <property type="project" value="UniProtKB-ARBA"/>
</dbReference>
<dbReference type="GO" id="GO:0005739">
    <property type="term" value="C:mitochondrion"/>
    <property type="evidence" value="ECO:0007669"/>
    <property type="project" value="UniProtKB-ARBA"/>
</dbReference>
<dbReference type="AlphaFoldDB" id="A0AA39GJB0"/>
<evidence type="ECO:0000256" key="3">
    <source>
        <dbReference type="ARBA" id="ARBA00022917"/>
    </source>
</evidence>
<dbReference type="InterPro" id="IPR050057">
    <property type="entry name" value="Prokaryotic/Mito_RF"/>
</dbReference>
<dbReference type="InterPro" id="IPR045853">
    <property type="entry name" value="Pep_chain_release_fac_I_sf"/>
</dbReference>
<organism evidence="5 6">
    <name type="scientific">Sarocladium strictum</name>
    <name type="common">Black bundle disease fungus</name>
    <name type="synonym">Acremonium strictum</name>
    <dbReference type="NCBI Taxonomy" id="5046"/>
    <lineage>
        <taxon>Eukaryota</taxon>
        <taxon>Fungi</taxon>
        <taxon>Dikarya</taxon>
        <taxon>Ascomycota</taxon>
        <taxon>Pezizomycotina</taxon>
        <taxon>Sordariomycetes</taxon>
        <taxon>Hypocreomycetidae</taxon>
        <taxon>Hypocreales</taxon>
        <taxon>Sarocladiaceae</taxon>
        <taxon>Sarocladium</taxon>
    </lineage>
</organism>
<keyword evidence="3" id="KW-0648">Protein biosynthesis</keyword>
<comment type="similarity">
    <text evidence="1">Belongs to the prokaryotic/mitochondrial release factor family.</text>
</comment>
<evidence type="ECO:0000256" key="2">
    <source>
        <dbReference type="ARBA" id="ARBA00022481"/>
    </source>
</evidence>
<evidence type="ECO:0000313" key="6">
    <source>
        <dbReference type="Proteomes" id="UP001175261"/>
    </source>
</evidence>
<sequence length="423" mass="47290">MSSLPWICRSCTRALAKARVPKLVRYSSNEAPSLPPALLQRARSLTAEYDELQKTLASSFEPAIAKRAGELSRVASALKEWEKSQSSIAELAAMIDDPKQDPELSSIARDELEAEKASVVTLSRNLSASLTPRHPFADFPCLLEFRPGPGGLEGRYFADSLFKMYKALCVRRGYRANVLKYEMADGAGDQTSSAGEGPLQEAILEVQDPGSYDIFRSEAGMHRVQRIPDTEKSGRVHTSAVAIWVLPSFPESSAEEMDIDNPESDFYVNPQDVKVETMRARGAGGQHVNKTESAIRMTHIPTGTTVSMQDNRSQQRNRDSAWKMLRSRIADKRREQREEEAAQLRNKVLSKGQITRGDKIRTYNYNQDRCTDHRAGLDVRNLSSVLEGEENLDKIMQAARDWLIGKDIEMVIAEEELKAKKAT</sequence>
<dbReference type="Proteomes" id="UP001175261">
    <property type="component" value="Unassembled WGS sequence"/>
</dbReference>
<dbReference type="Pfam" id="PF03462">
    <property type="entry name" value="PCRF"/>
    <property type="match status" value="1"/>
</dbReference>
<dbReference type="Gene3D" id="3.30.70.1660">
    <property type="match status" value="1"/>
</dbReference>
<dbReference type="EMBL" id="JAPDFR010000004">
    <property type="protein sequence ID" value="KAK0387504.1"/>
    <property type="molecule type" value="Genomic_DNA"/>
</dbReference>
<evidence type="ECO:0000313" key="5">
    <source>
        <dbReference type="EMBL" id="KAK0387504.1"/>
    </source>
</evidence>
<reference evidence="5" key="1">
    <citation type="submission" date="2022-10" db="EMBL/GenBank/DDBJ databases">
        <title>Determination and structural analysis of whole genome sequence of Sarocladium strictum F4-1.</title>
        <authorList>
            <person name="Hu L."/>
            <person name="Jiang Y."/>
        </authorList>
    </citation>
    <scope>NUCLEOTIDE SEQUENCE</scope>
    <source>
        <strain evidence="5">F4-1</strain>
    </source>
</reference>
<dbReference type="Gene3D" id="6.10.140.1950">
    <property type="match status" value="1"/>
</dbReference>
<comment type="caution">
    <text evidence="5">The sequence shown here is derived from an EMBL/GenBank/DDBJ whole genome shotgun (WGS) entry which is preliminary data.</text>
</comment>
<keyword evidence="2" id="KW-0488">Methylation</keyword>
<evidence type="ECO:0000259" key="4">
    <source>
        <dbReference type="PROSITE" id="PS00745"/>
    </source>
</evidence>
<dbReference type="Gene3D" id="3.30.160.20">
    <property type="match status" value="1"/>
</dbReference>
<keyword evidence="6" id="KW-1185">Reference proteome</keyword>
<protein>
    <recommendedName>
        <fullName evidence="4">Prokaryotic-type class I peptide chain release factors domain-containing protein</fullName>
    </recommendedName>
</protein>
<dbReference type="GO" id="GO:0003747">
    <property type="term" value="F:translation release factor activity"/>
    <property type="evidence" value="ECO:0007669"/>
    <property type="project" value="InterPro"/>
</dbReference>
<dbReference type="Pfam" id="PF00472">
    <property type="entry name" value="RF-1"/>
    <property type="match status" value="1"/>
</dbReference>
<evidence type="ECO:0000256" key="1">
    <source>
        <dbReference type="ARBA" id="ARBA00010835"/>
    </source>
</evidence>
<dbReference type="FunFam" id="3.30.160.20:FF:000070">
    <property type="entry name" value="Related to MRF1-peptide chain release factor, mitochondrial"/>
    <property type="match status" value="1"/>
</dbReference>
<dbReference type="PANTHER" id="PTHR43804:SF7">
    <property type="entry name" value="LD18447P"/>
    <property type="match status" value="1"/>
</dbReference>
<dbReference type="InterPro" id="IPR000352">
    <property type="entry name" value="Pep_chain_release_fac_I"/>
</dbReference>
<dbReference type="PANTHER" id="PTHR43804">
    <property type="entry name" value="LD18447P"/>
    <property type="match status" value="1"/>
</dbReference>
<gene>
    <name evidence="5" type="ORF">NLU13_5816</name>
</gene>
<dbReference type="SMART" id="SM00937">
    <property type="entry name" value="PCRF"/>
    <property type="match status" value="1"/>
</dbReference>
<proteinExistence type="inferred from homology"/>
<dbReference type="InterPro" id="IPR005139">
    <property type="entry name" value="PCRF"/>
</dbReference>
<name>A0AA39GJB0_SARSR</name>